<dbReference type="Proteomes" id="UP001487740">
    <property type="component" value="Unassembled WGS sequence"/>
</dbReference>
<proteinExistence type="predicted"/>
<evidence type="ECO:0000313" key="2">
    <source>
        <dbReference type="Proteomes" id="UP001487740"/>
    </source>
</evidence>
<organism evidence="1 2">
    <name type="scientific">Scylla paramamosain</name>
    <name type="common">Mud crab</name>
    <dbReference type="NCBI Taxonomy" id="85552"/>
    <lineage>
        <taxon>Eukaryota</taxon>
        <taxon>Metazoa</taxon>
        <taxon>Ecdysozoa</taxon>
        <taxon>Arthropoda</taxon>
        <taxon>Crustacea</taxon>
        <taxon>Multicrustacea</taxon>
        <taxon>Malacostraca</taxon>
        <taxon>Eumalacostraca</taxon>
        <taxon>Eucarida</taxon>
        <taxon>Decapoda</taxon>
        <taxon>Pleocyemata</taxon>
        <taxon>Brachyura</taxon>
        <taxon>Eubrachyura</taxon>
        <taxon>Portunoidea</taxon>
        <taxon>Portunidae</taxon>
        <taxon>Portuninae</taxon>
        <taxon>Scylla</taxon>
    </lineage>
</organism>
<dbReference type="AlphaFoldDB" id="A0AAW0UR83"/>
<comment type="caution">
    <text evidence="1">The sequence shown here is derived from an EMBL/GenBank/DDBJ whole genome shotgun (WGS) entry which is preliminary data.</text>
</comment>
<dbReference type="EMBL" id="JARAKH010000007">
    <property type="protein sequence ID" value="KAK8402421.1"/>
    <property type="molecule type" value="Genomic_DNA"/>
</dbReference>
<sequence>MRNRSVVAETEIGAMVVSAGREGDHKELSAVWSHFEDIIRYPSGEDVRLTCHAVIFISLTHTDTDLALRFMETAGLWRRPMIRVLAVGVEEEARKALLHPSLRNTVHAHFLALQHVHSVSMEQKKGKEMLGESGSVRAVFVLWRGRGSCCLQDTRSGQPIGTAFSVIR</sequence>
<reference evidence="1 2" key="1">
    <citation type="submission" date="2023-03" db="EMBL/GenBank/DDBJ databases">
        <title>High-quality genome of Scylla paramamosain provides insights in environmental adaptation.</title>
        <authorList>
            <person name="Zhang L."/>
        </authorList>
    </citation>
    <scope>NUCLEOTIDE SEQUENCE [LARGE SCALE GENOMIC DNA]</scope>
    <source>
        <strain evidence="1">LZ_2023a</strain>
        <tissue evidence="1">Muscle</tissue>
    </source>
</reference>
<name>A0AAW0UR83_SCYPA</name>
<gene>
    <name evidence="1" type="ORF">O3P69_000673</name>
</gene>
<accession>A0AAW0UR83</accession>
<keyword evidence="2" id="KW-1185">Reference proteome</keyword>
<evidence type="ECO:0000313" key="1">
    <source>
        <dbReference type="EMBL" id="KAK8402421.1"/>
    </source>
</evidence>
<protein>
    <submittedName>
        <fullName evidence="1">Uncharacterized protein</fullName>
    </submittedName>
</protein>